<keyword evidence="5" id="KW-0406">Ion transport</keyword>
<evidence type="ECO:0000313" key="10">
    <source>
        <dbReference type="Proteomes" id="UP001063166"/>
    </source>
</evidence>
<dbReference type="PANTHER" id="PTHR45711:SF6">
    <property type="entry name" value="CHLORIDE CHANNEL PROTEIN"/>
    <property type="match status" value="1"/>
</dbReference>
<comment type="caution">
    <text evidence="9">The sequence shown here is derived from an EMBL/GenBank/DDBJ whole genome shotgun (WGS) entry which is preliminary data.</text>
</comment>
<evidence type="ECO:0000256" key="2">
    <source>
        <dbReference type="ARBA" id="ARBA00022448"/>
    </source>
</evidence>
<protein>
    <submittedName>
        <fullName evidence="9">Chloride channel</fullName>
    </submittedName>
</protein>
<dbReference type="GO" id="GO:0005769">
    <property type="term" value="C:early endosome"/>
    <property type="evidence" value="ECO:0007669"/>
    <property type="project" value="TreeGrafter"/>
</dbReference>
<dbReference type="SUPFAM" id="SSF81340">
    <property type="entry name" value="Clc chloride channel"/>
    <property type="match status" value="1"/>
</dbReference>
<dbReference type="EMBL" id="BRPK01000010">
    <property type="protein sequence ID" value="GLB41745.1"/>
    <property type="molecule type" value="Genomic_DNA"/>
</dbReference>
<dbReference type="GO" id="GO:0005247">
    <property type="term" value="F:voltage-gated chloride channel activity"/>
    <property type="evidence" value="ECO:0007669"/>
    <property type="project" value="TreeGrafter"/>
</dbReference>
<evidence type="ECO:0000256" key="1">
    <source>
        <dbReference type="ARBA" id="ARBA00004141"/>
    </source>
</evidence>
<feature type="transmembrane region" description="Helical" evidence="8">
    <location>
        <begin position="12"/>
        <end position="36"/>
    </location>
</feature>
<keyword evidence="6 8" id="KW-0472">Membrane</keyword>
<keyword evidence="4 8" id="KW-1133">Transmembrane helix</keyword>
<dbReference type="PRINTS" id="PR00762">
    <property type="entry name" value="CLCHANNEL"/>
</dbReference>
<dbReference type="AlphaFoldDB" id="A0A9P3PS40"/>
<dbReference type="GO" id="GO:0005794">
    <property type="term" value="C:Golgi apparatus"/>
    <property type="evidence" value="ECO:0007669"/>
    <property type="project" value="TreeGrafter"/>
</dbReference>
<dbReference type="SUPFAM" id="SSF54631">
    <property type="entry name" value="CBS-domain pair"/>
    <property type="match status" value="1"/>
</dbReference>
<dbReference type="Pfam" id="PF00654">
    <property type="entry name" value="Voltage_CLC"/>
    <property type="match status" value="1"/>
</dbReference>
<evidence type="ECO:0000256" key="6">
    <source>
        <dbReference type="ARBA" id="ARBA00023136"/>
    </source>
</evidence>
<dbReference type="Gene3D" id="1.10.3080.10">
    <property type="entry name" value="Clc chloride channel"/>
    <property type="match status" value="1"/>
</dbReference>
<dbReference type="InterPro" id="IPR001807">
    <property type="entry name" value="ClC"/>
</dbReference>
<reference evidence="9" key="1">
    <citation type="submission" date="2022-07" db="EMBL/GenBank/DDBJ databases">
        <title>The genome of Lyophyllum shimeji provides insight into the initial evolution of ectomycorrhizal fungal genome.</title>
        <authorList>
            <person name="Kobayashi Y."/>
            <person name="Shibata T."/>
            <person name="Hirakawa H."/>
            <person name="Shigenobu S."/>
            <person name="Nishiyama T."/>
            <person name="Yamada A."/>
            <person name="Hasebe M."/>
            <person name="Kawaguchi M."/>
        </authorList>
    </citation>
    <scope>NUCLEOTIDE SEQUENCE</scope>
    <source>
        <strain evidence="9">AT787</strain>
    </source>
</reference>
<evidence type="ECO:0000256" key="5">
    <source>
        <dbReference type="ARBA" id="ARBA00023065"/>
    </source>
</evidence>
<organism evidence="9 10">
    <name type="scientific">Lyophyllum shimeji</name>
    <name type="common">Hon-shimeji</name>
    <name type="synonym">Tricholoma shimeji</name>
    <dbReference type="NCBI Taxonomy" id="47721"/>
    <lineage>
        <taxon>Eukaryota</taxon>
        <taxon>Fungi</taxon>
        <taxon>Dikarya</taxon>
        <taxon>Basidiomycota</taxon>
        <taxon>Agaricomycotina</taxon>
        <taxon>Agaricomycetes</taxon>
        <taxon>Agaricomycetidae</taxon>
        <taxon>Agaricales</taxon>
        <taxon>Tricholomatineae</taxon>
        <taxon>Lyophyllaceae</taxon>
        <taxon>Lyophyllum</taxon>
    </lineage>
</organism>
<evidence type="ECO:0000256" key="3">
    <source>
        <dbReference type="ARBA" id="ARBA00022692"/>
    </source>
</evidence>
<accession>A0A9P3PS40</accession>
<dbReference type="PANTHER" id="PTHR45711">
    <property type="entry name" value="CHLORIDE CHANNEL PROTEIN"/>
    <property type="match status" value="1"/>
</dbReference>
<sequence length="238" mass="26762">MLGGVTRMTISLVVIVFELTGALSHVLPIMICVMTAKWVGDAMGKDGIYSVWIAMRDYPWLPPVDYHDKGETGADLMKPREQLVVIDDEQLTPQDLGNLLKKYTYDGFPVVRQKRLVGFATRDRMEEQLETLSAEGISDTTKKCSFSIRDSLLPQTSRLDFSGCLEEAVLQLRKEVPQELVVNMFQKLNLRRILFTHAGELTGMTTKADVVSLLTCHFPHTAALSQHRPDSGLHRASW</sequence>
<evidence type="ECO:0000256" key="4">
    <source>
        <dbReference type="ARBA" id="ARBA00022989"/>
    </source>
</evidence>
<dbReference type="InterPro" id="IPR046342">
    <property type="entry name" value="CBS_dom_sf"/>
</dbReference>
<evidence type="ECO:0000313" key="9">
    <source>
        <dbReference type="EMBL" id="GLB41745.1"/>
    </source>
</evidence>
<dbReference type="OrthoDB" id="44789at2759"/>
<dbReference type="Proteomes" id="UP001063166">
    <property type="component" value="Unassembled WGS sequence"/>
</dbReference>
<keyword evidence="3 8" id="KW-0812">Transmembrane</keyword>
<keyword evidence="7" id="KW-0868">Chloride</keyword>
<gene>
    <name evidence="9" type="primary">GEF2</name>
    <name evidence="9" type="ORF">LshimejAT787_1003450</name>
</gene>
<keyword evidence="2" id="KW-0813">Transport</keyword>
<proteinExistence type="predicted"/>
<keyword evidence="10" id="KW-1185">Reference proteome</keyword>
<name>A0A9P3PS40_LYOSH</name>
<evidence type="ECO:0000256" key="7">
    <source>
        <dbReference type="ARBA" id="ARBA00023214"/>
    </source>
</evidence>
<dbReference type="Gene3D" id="3.10.580.10">
    <property type="entry name" value="CBS-domain"/>
    <property type="match status" value="1"/>
</dbReference>
<evidence type="ECO:0000256" key="8">
    <source>
        <dbReference type="SAM" id="Phobius"/>
    </source>
</evidence>
<dbReference type="InterPro" id="IPR014743">
    <property type="entry name" value="Cl-channel_core"/>
</dbReference>
<dbReference type="GO" id="GO:0005886">
    <property type="term" value="C:plasma membrane"/>
    <property type="evidence" value="ECO:0007669"/>
    <property type="project" value="TreeGrafter"/>
</dbReference>
<comment type="subcellular location">
    <subcellularLocation>
        <location evidence="1">Membrane</location>
        <topology evidence="1">Multi-pass membrane protein</topology>
    </subcellularLocation>
</comment>